<feature type="compositionally biased region" description="Low complexity" evidence="4">
    <location>
        <begin position="177"/>
        <end position="191"/>
    </location>
</feature>
<dbReference type="PANTHER" id="PTHR45569:SF1">
    <property type="entry name" value="SENSOR PROTEIN KDPD"/>
    <property type="match status" value="1"/>
</dbReference>
<keyword evidence="7" id="KW-1185">Reference proteome</keyword>
<proteinExistence type="predicted"/>
<comment type="caution">
    <text evidence="6">The sequence shown here is derived from an EMBL/GenBank/DDBJ whole genome shotgun (WGS) entry which is preliminary data.</text>
</comment>
<organism evidence="6 7">
    <name type="scientific">Demequina litorisediminis</name>
    <dbReference type="NCBI Taxonomy" id="1849022"/>
    <lineage>
        <taxon>Bacteria</taxon>
        <taxon>Bacillati</taxon>
        <taxon>Actinomycetota</taxon>
        <taxon>Actinomycetes</taxon>
        <taxon>Micrococcales</taxon>
        <taxon>Demequinaceae</taxon>
        <taxon>Demequina</taxon>
    </lineage>
</organism>
<accession>A0ABQ6I9N1</accession>
<dbReference type="PANTHER" id="PTHR45569">
    <property type="entry name" value="SENSOR PROTEIN KDPD"/>
    <property type="match status" value="1"/>
</dbReference>
<keyword evidence="1" id="KW-0808">Transferase</keyword>
<dbReference type="InterPro" id="IPR027417">
    <property type="entry name" value="P-loop_NTPase"/>
</dbReference>
<dbReference type="EMBL" id="BSUN01000001">
    <property type="protein sequence ID" value="GMA34510.1"/>
    <property type="molecule type" value="Genomic_DNA"/>
</dbReference>
<evidence type="ECO:0000313" key="6">
    <source>
        <dbReference type="EMBL" id="GMA34510.1"/>
    </source>
</evidence>
<keyword evidence="3" id="KW-0902">Two-component regulatory system</keyword>
<evidence type="ECO:0000259" key="5">
    <source>
        <dbReference type="Pfam" id="PF02702"/>
    </source>
</evidence>
<dbReference type="Proteomes" id="UP001157125">
    <property type="component" value="Unassembled WGS sequence"/>
</dbReference>
<feature type="region of interest" description="Disordered" evidence="4">
    <location>
        <begin position="169"/>
        <end position="191"/>
    </location>
</feature>
<evidence type="ECO:0000256" key="4">
    <source>
        <dbReference type="SAM" id="MobiDB-lite"/>
    </source>
</evidence>
<evidence type="ECO:0000256" key="3">
    <source>
        <dbReference type="ARBA" id="ARBA00023012"/>
    </source>
</evidence>
<sequence length="191" mass="20457">MLDEAERRRLRGTDVVIGLVETHGRAATEEKIGDLEVIPRRVFAHRGVTLADLDVDAVIARAPDVALVDELAHTNAPGAVRPKRWQDVMVLLDAGIDVVTTVNVQHLASLVDDVQAITGVRQRETVPDQVVREADQIQARRPVAAATEEASRARQHLPGGPGGCLARQVLPRGQPHGAAGTRAAVARRQGG</sequence>
<reference evidence="7" key="1">
    <citation type="journal article" date="2019" name="Int. J. Syst. Evol. Microbiol.">
        <title>The Global Catalogue of Microorganisms (GCM) 10K type strain sequencing project: providing services to taxonomists for standard genome sequencing and annotation.</title>
        <authorList>
            <consortium name="The Broad Institute Genomics Platform"/>
            <consortium name="The Broad Institute Genome Sequencing Center for Infectious Disease"/>
            <person name="Wu L."/>
            <person name="Ma J."/>
        </authorList>
    </citation>
    <scope>NUCLEOTIDE SEQUENCE [LARGE SCALE GENOMIC DNA]</scope>
    <source>
        <strain evidence="7">NBRC 112299</strain>
    </source>
</reference>
<protein>
    <recommendedName>
        <fullName evidence="5">Signal transduction histidine kinase osmosensitive K+ channel sensor N-terminal domain-containing protein</fullName>
    </recommendedName>
</protein>
<gene>
    <name evidence="6" type="ORF">GCM10025876_07140</name>
</gene>
<dbReference type="Pfam" id="PF02702">
    <property type="entry name" value="KdpD"/>
    <property type="match status" value="1"/>
</dbReference>
<dbReference type="InterPro" id="IPR003852">
    <property type="entry name" value="Sig_transdc_His_kinase_KdpD_N"/>
</dbReference>
<feature type="domain" description="Signal transduction histidine kinase osmosensitive K+ channel sensor N-terminal" evidence="5">
    <location>
        <begin position="1"/>
        <end position="138"/>
    </location>
</feature>
<evidence type="ECO:0000256" key="1">
    <source>
        <dbReference type="ARBA" id="ARBA00022679"/>
    </source>
</evidence>
<dbReference type="InterPro" id="IPR052023">
    <property type="entry name" value="Histidine_kinase_KdpD"/>
</dbReference>
<keyword evidence="2" id="KW-0418">Kinase</keyword>
<evidence type="ECO:0000256" key="2">
    <source>
        <dbReference type="ARBA" id="ARBA00022777"/>
    </source>
</evidence>
<dbReference type="RefSeq" id="WP_284327434.1">
    <property type="nucleotide sequence ID" value="NZ_BSUN01000001.1"/>
</dbReference>
<evidence type="ECO:0000313" key="7">
    <source>
        <dbReference type="Proteomes" id="UP001157125"/>
    </source>
</evidence>
<name>A0ABQ6I9N1_9MICO</name>
<dbReference type="Gene3D" id="3.40.50.300">
    <property type="entry name" value="P-loop containing nucleotide triphosphate hydrolases"/>
    <property type="match status" value="1"/>
</dbReference>